<evidence type="ECO:0000256" key="4">
    <source>
        <dbReference type="ARBA" id="ARBA00022989"/>
    </source>
</evidence>
<keyword evidence="4 8" id="KW-1133">Transmembrane helix</keyword>
<evidence type="ECO:0000256" key="7">
    <source>
        <dbReference type="SAM" id="MobiDB-lite"/>
    </source>
</evidence>
<proteinExistence type="inferred from homology"/>
<evidence type="ECO:0000256" key="1">
    <source>
        <dbReference type="ARBA" id="ARBA00004651"/>
    </source>
</evidence>
<comment type="subcellular location">
    <subcellularLocation>
        <location evidence="1">Cell membrane</location>
        <topology evidence="1">Multi-pass membrane protein</topology>
    </subcellularLocation>
</comment>
<evidence type="ECO:0000259" key="9">
    <source>
        <dbReference type="Pfam" id="PF02687"/>
    </source>
</evidence>
<evidence type="ECO:0000256" key="5">
    <source>
        <dbReference type="ARBA" id="ARBA00023136"/>
    </source>
</evidence>
<accession>A0A6I6FPS1</accession>
<dbReference type="OrthoDB" id="4336597at2"/>
<dbReference type="InterPro" id="IPR050250">
    <property type="entry name" value="Macrolide_Exporter_MacB"/>
</dbReference>
<reference evidence="10 11" key="1">
    <citation type="submission" date="2018-12" db="EMBL/GenBank/DDBJ databases">
        <title>Complete genome sequence of Streptomyces ficellus NRRL8067, the producer of ficellomycin, feldamycin and nojirimycin.</title>
        <authorList>
            <person name="Zhang H."/>
            <person name="Yue R."/>
            <person name="Liu Y."/>
            <person name="Li M."/>
            <person name="Mu H."/>
            <person name="Zhang J."/>
        </authorList>
    </citation>
    <scope>NUCLEOTIDE SEQUENCE [LARGE SCALE GENOMIC DNA]</scope>
    <source>
        <strain evidence="10 11">NRRL 8067</strain>
    </source>
</reference>
<keyword evidence="11" id="KW-1185">Reference proteome</keyword>
<dbReference type="KEGG" id="sfic:EIZ62_03180"/>
<evidence type="ECO:0000256" key="3">
    <source>
        <dbReference type="ARBA" id="ARBA00022692"/>
    </source>
</evidence>
<dbReference type="RefSeq" id="WP_156696169.1">
    <property type="nucleotide sequence ID" value="NZ_CP034279.1"/>
</dbReference>
<feature type="domain" description="ABC3 transporter permease C-terminal" evidence="9">
    <location>
        <begin position="58"/>
        <end position="154"/>
    </location>
</feature>
<evidence type="ECO:0000256" key="8">
    <source>
        <dbReference type="SAM" id="Phobius"/>
    </source>
</evidence>
<dbReference type="PANTHER" id="PTHR30572">
    <property type="entry name" value="MEMBRANE COMPONENT OF TRANSPORTER-RELATED"/>
    <property type="match status" value="1"/>
</dbReference>
<comment type="similarity">
    <text evidence="6">Belongs to the ABC-4 integral membrane protein family.</text>
</comment>
<name>A0A6I6FPS1_9ACTN</name>
<keyword evidence="5 8" id="KW-0472">Membrane</keyword>
<evidence type="ECO:0000313" key="11">
    <source>
        <dbReference type="Proteomes" id="UP000422572"/>
    </source>
</evidence>
<dbReference type="EMBL" id="CP034279">
    <property type="protein sequence ID" value="QGV82432.1"/>
    <property type="molecule type" value="Genomic_DNA"/>
</dbReference>
<dbReference type="AlphaFoldDB" id="A0A6I6FPS1"/>
<keyword evidence="2" id="KW-1003">Cell membrane</keyword>
<evidence type="ECO:0000256" key="6">
    <source>
        <dbReference type="ARBA" id="ARBA00038076"/>
    </source>
</evidence>
<dbReference type="InterPro" id="IPR003838">
    <property type="entry name" value="ABC3_permease_C"/>
</dbReference>
<feature type="compositionally biased region" description="Basic residues" evidence="7">
    <location>
        <begin position="47"/>
        <end position="57"/>
    </location>
</feature>
<evidence type="ECO:0000256" key="2">
    <source>
        <dbReference type="ARBA" id="ARBA00022475"/>
    </source>
</evidence>
<feature type="region of interest" description="Disordered" evidence="7">
    <location>
        <begin position="21"/>
        <end position="59"/>
    </location>
</feature>
<evidence type="ECO:0000313" key="10">
    <source>
        <dbReference type="EMBL" id="QGV82432.1"/>
    </source>
</evidence>
<organism evidence="10 11">
    <name type="scientific">Streptomyces ficellus</name>
    <dbReference type="NCBI Taxonomy" id="1977088"/>
    <lineage>
        <taxon>Bacteria</taxon>
        <taxon>Bacillati</taxon>
        <taxon>Actinomycetota</taxon>
        <taxon>Actinomycetes</taxon>
        <taxon>Kitasatosporales</taxon>
        <taxon>Streptomycetaceae</taxon>
        <taxon>Streptomyces</taxon>
    </lineage>
</organism>
<dbReference type="Proteomes" id="UP000422572">
    <property type="component" value="Chromosome"/>
</dbReference>
<feature type="transmembrane region" description="Helical" evidence="8">
    <location>
        <begin position="83"/>
        <end position="110"/>
    </location>
</feature>
<protein>
    <submittedName>
        <fullName evidence="10">ABC transporter permease</fullName>
    </submittedName>
</protein>
<gene>
    <name evidence="10" type="ORF">EIZ62_03180</name>
</gene>
<feature type="transmembrane region" description="Helical" evidence="8">
    <location>
        <begin position="130"/>
        <end position="149"/>
    </location>
</feature>
<dbReference type="PANTHER" id="PTHR30572:SF4">
    <property type="entry name" value="ABC TRANSPORTER PERMEASE YTRF"/>
    <property type="match status" value="1"/>
</dbReference>
<sequence>MAARPLPLSIDECELRAEGRSALKTSPPGPITTPADAGLPRSGAPGGRHRPRNGHGRAVRERQHTIGILRALGFRAWMVKRSFLWESAVIAVEGIVLGSLLGVLITWLMYRNSAAFEGLDGGFPLESTSIGVLAAATFAAFLLATIGTARRAAAIRPALAIRVSEDAVPRGRAARSSPSWRRGLMTGPTPAIPFRSRLVSCPAGLRAIGTMEHRAPGVERGSAASDWRLDLNRGSSAQSWHRRGRQ</sequence>
<dbReference type="GO" id="GO:0022857">
    <property type="term" value="F:transmembrane transporter activity"/>
    <property type="evidence" value="ECO:0007669"/>
    <property type="project" value="TreeGrafter"/>
</dbReference>
<keyword evidence="3 8" id="KW-0812">Transmembrane</keyword>
<dbReference type="Pfam" id="PF02687">
    <property type="entry name" value="FtsX"/>
    <property type="match status" value="1"/>
</dbReference>
<dbReference type="GO" id="GO:0005886">
    <property type="term" value="C:plasma membrane"/>
    <property type="evidence" value="ECO:0007669"/>
    <property type="project" value="UniProtKB-SubCell"/>
</dbReference>